<keyword evidence="2" id="KW-1185">Reference proteome</keyword>
<dbReference type="AlphaFoldDB" id="A0A067Q3B6"/>
<reference evidence="2" key="1">
    <citation type="journal article" date="2014" name="Proc. Natl. Acad. Sci. U.S.A.">
        <title>Extensive sampling of basidiomycete genomes demonstrates inadequacy of the white-rot/brown-rot paradigm for wood decay fungi.</title>
        <authorList>
            <person name="Riley R."/>
            <person name="Salamov A.A."/>
            <person name="Brown D.W."/>
            <person name="Nagy L.G."/>
            <person name="Floudas D."/>
            <person name="Held B.W."/>
            <person name="Levasseur A."/>
            <person name="Lombard V."/>
            <person name="Morin E."/>
            <person name="Otillar R."/>
            <person name="Lindquist E.A."/>
            <person name="Sun H."/>
            <person name="LaButti K.M."/>
            <person name="Schmutz J."/>
            <person name="Jabbour D."/>
            <person name="Luo H."/>
            <person name="Baker S.E."/>
            <person name="Pisabarro A.G."/>
            <person name="Walton J.D."/>
            <person name="Blanchette R.A."/>
            <person name="Henrissat B."/>
            <person name="Martin F."/>
            <person name="Cullen D."/>
            <person name="Hibbett D.S."/>
            <person name="Grigoriev I.V."/>
        </authorList>
    </citation>
    <scope>NUCLEOTIDE SEQUENCE [LARGE SCALE GENOMIC DNA]</scope>
    <source>
        <strain evidence="2">MUCL 33604</strain>
    </source>
</reference>
<accession>A0A067Q3B6</accession>
<name>A0A067Q3B6_9AGAM</name>
<protein>
    <submittedName>
        <fullName evidence="1">Uncharacterized protein</fullName>
    </submittedName>
</protein>
<dbReference type="EMBL" id="KL197718">
    <property type="protein sequence ID" value="KDQ57972.1"/>
    <property type="molecule type" value="Genomic_DNA"/>
</dbReference>
<evidence type="ECO:0000313" key="1">
    <source>
        <dbReference type="EMBL" id="KDQ57972.1"/>
    </source>
</evidence>
<evidence type="ECO:0000313" key="2">
    <source>
        <dbReference type="Proteomes" id="UP000027265"/>
    </source>
</evidence>
<dbReference type="InParanoid" id="A0A067Q3B6"/>
<gene>
    <name evidence="1" type="ORF">JAAARDRAFT_129255</name>
</gene>
<dbReference type="OrthoDB" id="3199698at2759"/>
<sequence length="165" mass="18949">VFHSAHTTFHAPTELSGPGGMYGEIIRSNPSWQNKYERYDTVLIKKDANGDGMQSMLVSHVMAFLSFTHNDICYPCALVEWFLLEGDAPNKVASMWVVKLEIEGGKRTIGLVHVDCIVRAIHLLILIGCIYRVLCQQICRLSFSFHYYLEYTLFTMKWFSEFLCL</sequence>
<feature type="non-terminal residue" evidence="1">
    <location>
        <position position="1"/>
    </location>
</feature>
<dbReference type="HOGENOM" id="CLU_006344_16_0_1"/>
<organism evidence="1 2">
    <name type="scientific">Jaapia argillacea MUCL 33604</name>
    <dbReference type="NCBI Taxonomy" id="933084"/>
    <lineage>
        <taxon>Eukaryota</taxon>
        <taxon>Fungi</taxon>
        <taxon>Dikarya</taxon>
        <taxon>Basidiomycota</taxon>
        <taxon>Agaricomycotina</taxon>
        <taxon>Agaricomycetes</taxon>
        <taxon>Agaricomycetidae</taxon>
        <taxon>Jaapiales</taxon>
        <taxon>Jaapiaceae</taxon>
        <taxon>Jaapia</taxon>
    </lineage>
</organism>
<dbReference type="Proteomes" id="UP000027265">
    <property type="component" value="Unassembled WGS sequence"/>
</dbReference>
<proteinExistence type="predicted"/>